<sequence>MRNYVAIIGDIIRSRNILSRNKVQKNIRRILTYINRKLHSNIVVPFTIIRGDEFQGLVNNLSSGYEIILELEKLLYPIKISYGVGFGTISTTLEKTTAEMDGECFHRSRQAIEDRKQNEQSIVFQTGNPRLDTAINTILSLQSSIKASWKNIHYRRIMRYEKVGSIEKVADIERVSFQAVSKTMIQAKYKKFKASQDTIKYLLKNVGTGRENINNKVEK</sequence>
<organism evidence="1 2">
    <name type="scientific">Candidatus Desantisbacteria bacterium CG1_02_38_46</name>
    <dbReference type="NCBI Taxonomy" id="1817893"/>
    <lineage>
        <taxon>Bacteria</taxon>
        <taxon>Candidatus Desantisiibacteriota</taxon>
    </lineage>
</organism>
<evidence type="ECO:0000313" key="2">
    <source>
        <dbReference type="Proteomes" id="UP000182278"/>
    </source>
</evidence>
<evidence type="ECO:0000313" key="1">
    <source>
        <dbReference type="EMBL" id="OIN96930.1"/>
    </source>
</evidence>
<dbReference type="Pfam" id="PF16264">
    <property type="entry name" value="SatD"/>
    <property type="match status" value="1"/>
</dbReference>
<reference evidence="1 2" key="1">
    <citation type="journal article" date="2016" name="Environ. Microbiol.">
        <title>Genomic resolution of a cold subsurface aquifer community provides metabolic insights for novel microbes adapted to high CO concentrations.</title>
        <authorList>
            <person name="Probst A.J."/>
            <person name="Castelle C.J."/>
            <person name="Singh A."/>
            <person name="Brown C.T."/>
            <person name="Anantharaman K."/>
            <person name="Sharon I."/>
            <person name="Hug L.A."/>
            <person name="Burstein D."/>
            <person name="Emerson J.B."/>
            <person name="Thomas B.C."/>
            <person name="Banfield J.F."/>
        </authorList>
    </citation>
    <scope>NUCLEOTIDE SEQUENCE [LARGE SCALE GENOMIC DNA]</scope>
    <source>
        <strain evidence="1">CG1_02_38_46</strain>
    </source>
</reference>
<name>A0A1J4SE12_9BACT</name>
<dbReference type="STRING" id="1817893.AUJ66_04865"/>
<gene>
    <name evidence="1" type="ORF">AUJ66_04865</name>
</gene>
<dbReference type="Proteomes" id="UP000182278">
    <property type="component" value="Unassembled WGS sequence"/>
</dbReference>
<dbReference type="AlphaFoldDB" id="A0A1J4SE12"/>
<accession>A0A1J4SE12</accession>
<protein>
    <recommendedName>
        <fullName evidence="3">SatD</fullName>
    </recommendedName>
</protein>
<evidence type="ECO:0008006" key="3">
    <source>
        <dbReference type="Google" id="ProtNLM"/>
    </source>
</evidence>
<comment type="caution">
    <text evidence="1">The sequence shown here is derived from an EMBL/GenBank/DDBJ whole genome shotgun (WGS) entry which is preliminary data.</text>
</comment>
<dbReference type="EMBL" id="MNUO01000071">
    <property type="protein sequence ID" value="OIN96930.1"/>
    <property type="molecule type" value="Genomic_DNA"/>
</dbReference>
<proteinExistence type="predicted"/>
<dbReference type="InterPro" id="IPR032580">
    <property type="entry name" value="SatD"/>
</dbReference>